<keyword evidence="9 12" id="KW-0472">Membrane</keyword>
<dbReference type="NCBIfam" id="TIGR00383">
    <property type="entry name" value="corA"/>
    <property type="match status" value="1"/>
</dbReference>
<evidence type="ECO:0000256" key="3">
    <source>
        <dbReference type="ARBA" id="ARBA00022448"/>
    </source>
</evidence>
<dbReference type="GO" id="GO:0015087">
    <property type="term" value="F:cobalt ion transmembrane transporter activity"/>
    <property type="evidence" value="ECO:0007669"/>
    <property type="project" value="UniProtKB-UniRule"/>
</dbReference>
<evidence type="ECO:0000256" key="9">
    <source>
        <dbReference type="ARBA" id="ARBA00023136"/>
    </source>
</evidence>
<proteinExistence type="inferred from homology"/>
<dbReference type="SUPFAM" id="SSF143865">
    <property type="entry name" value="CorA soluble domain-like"/>
    <property type="match status" value="1"/>
</dbReference>
<dbReference type="FunFam" id="1.20.58.340:FF:000004">
    <property type="entry name" value="Magnesium transport protein CorA"/>
    <property type="match status" value="1"/>
</dbReference>
<accession>A0A2V3WCP8</accession>
<keyword evidence="6 12" id="KW-0460">Magnesium</keyword>
<feature type="transmembrane region" description="Helical" evidence="12">
    <location>
        <begin position="327"/>
        <end position="347"/>
    </location>
</feature>
<dbReference type="Gene3D" id="3.30.460.20">
    <property type="entry name" value="CorA soluble domain-like"/>
    <property type="match status" value="1"/>
</dbReference>
<gene>
    <name evidence="12" type="primary">corA</name>
    <name evidence="13" type="ORF">DES38_104206</name>
</gene>
<dbReference type="EMBL" id="QJJR01000004">
    <property type="protein sequence ID" value="PXW91772.1"/>
    <property type="molecule type" value="Genomic_DNA"/>
</dbReference>
<evidence type="ECO:0000256" key="10">
    <source>
        <dbReference type="ARBA" id="ARBA00034269"/>
    </source>
</evidence>
<organism evidence="13 14">
    <name type="scientific">Streptohalobacillus salinus</name>
    <dbReference type="NCBI Taxonomy" id="621096"/>
    <lineage>
        <taxon>Bacteria</taxon>
        <taxon>Bacillati</taxon>
        <taxon>Bacillota</taxon>
        <taxon>Bacilli</taxon>
        <taxon>Bacillales</taxon>
        <taxon>Bacillaceae</taxon>
        <taxon>Streptohalobacillus</taxon>
    </lineage>
</organism>
<comment type="subcellular location">
    <subcellularLocation>
        <location evidence="1">Cell membrane</location>
        <topology evidence="1">Multi-pass membrane protein</topology>
    </subcellularLocation>
    <subcellularLocation>
        <location evidence="12">Membrane</location>
        <topology evidence="12">Multi-pass membrane protein</topology>
    </subcellularLocation>
</comment>
<comment type="catalytic activity">
    <reaction evidence="10">
        <text>Mg(2+)(in) = Mg(2+)(out)</text>
        <dbReference type="Rhea" id="RHEA:29827"/>
        <dbReference type="ChEBI" id="CHEBI:18420"/>
    </reaction>
</comment>
<keyword evidence="3 12" id="KW-0813">Transport</keyword>
<reference evidence="13 14" key="1">
    <citation type="submission" date="2018-05" db="EMBL/GenBank/DDBJ databases">
        <title>Genomic Encyclopedia of Type Strains, Phase IV (KMG-IV): sequencing the most valuable type-strain genomes for metagenomic binning, comparative biology and taxonomic classification.</title>
        <authorList>
            <person name="Goeker M."/>
        </authorList>
    </citation>
    <scope>NUCLEOTIDE SEQUENCE [LARGE SCALE GENOMIC DNA]</scope>
    <source>
        <strain evidence="13 14">DSM 22440</strain>
    </source>
</reference>
<name>A0A2V3WCP8_9BACI</name>
<dbReference type="SUPFAM" id="SSF144083">
    <property type="entry name" value="Magnesium transport protein CorA, transmembrane region"/>
    <property type="match status" value="1"/>
</dbReference>
<dbReference type="GO" id="GO:0015095">
    <property type="term" value="F:magnesium ion transmembrane transporter activity"/>
    <property type="evidence" value="ECO:0007669"/>
    <property type="project" value="UniProtKB-UniRule"/>
</dbReference>
<protein>
    <recommendedName>
        <fullName evidence="12">Magnesium transport protein CorA</fullName>
    </recommendedName>
</protein>
<evidence type="ECO:0000256" key="1">
    <source>
        <dbReference type="ARBA" id="ARBA00004651"/>
    </source>
</evidence>
<evidence type="ECO:0000256" key="6">
    <source>
        <dbReference type="ARBA" id="ARBA00022842"/>
    </source>
</evidence>
<comment type="similarity">
    <text evidence="2 12">Belongs to the CorA metal ion transporter (MIT) (TC 1.A.35) family.</text>
</comment>
<dbReference type="Pfam" id="PF01544">
    <property type="entry name" value="CorA"/>
    <property type="match status" value="1"/>
</dbReference>
<evidence type="ECO:0000256" key="2">
    <source>
        <dbReference type="ARBA" id="ARBA00009765"/>
    </source>
</evidence>
<keyword evidence="14" id="KW-1185">Reference proteome</keyword>
<dbReference type="GO" id="GO:0050897">
    <property type="term" value="F:cobalt ion binding"/>
    <property type="evidence" value="ECO:0007669"/>
    <property type="project" value="TreeGrafter"/>
</dbReference>
<dbReference type="InterPro" id="IPR002523">
    <property type="entry name" value="MgTranspt_CorA/ZnTranspt_ZntB"/>
</dbReference>
<keyword evidence="4 12" id="KW-1003">Cell membrane</keyword>
<evidence type="ECO:0000256" key="11">
    <source>
        <dbReference type="ARBA" id="ARBA00045497"/>
    </source>
</evidence>
<keyword evidence="5 12" id="KW-0812">Transmembrane</keyword>
<dbReference type="InterPro" id="IPR004488">
    <property type="entry name" value="Mg/Co-transport_prot_CorA"/>
</dbReference>
<keyword evidence="8 12" id="KW-0406">Ion transport</keyword>
<feature type="transmembrane region" description="Helical" evidence="12">
    <location>
        <begin position="294"/>
        <end position="315"/>
    </location>
</feature>
<dbReference type="AlphaFoldDB" id="A0A2V3WCP8"/>
<dbReference type="GO" id="GO:0005886">
    <property type="term" value="C:plasma membrane"/>
    <property type="evidence" value="ECO:0007669"/>
    <property type="project" value="UniProtKB-SubCell"/>
</dbReference>
<keyword evidence="7 12" id="KW-1133">Transmembrane helix</keyword>
<evidence type="ECO:0000256" key="8">
    <source>
        <dbReference type="ARBA" id="ARBA00023065"/>
    </source>
</evidence>
<dbReference type="OrthoDB" id="9803416at2"/>
<dbReference type="InterPro" id="IPR045863">
    <property type="entry name" value="CorA_TM1_TM2"/>
</dbReference>
<dbReference type="CDD" id="cd12828">
    <property type="entry name" value="TmCorA-like_1"/>
    <property type="match status" value="1"/>
</dbReference>
<dbReference type="GO" id="GO:0000287">
    <property type="term" value="F:magnesium ion binding"/>
    <property type="evidence" value="ECO:0007669"/>
    <property type="project" value="TreeGrafter"/>
</dbReference>
<evidence type="ECO:0000256" key="4">
    <source>
        <dbReference type="ARBA" id="ARBA00022475"/>
    </source>
</evidence>
<evidence type="ECO:0000256" key="12">
    <source>
        <dbReference type="RuleBase" id="RU362010"/>
    </source>
</evidence>
<evidence type="ECO:0000313" key="13">
    <source>
        <dbReference type="EMBL" id="PXW91772.1"/>
    </source>
</evidence>
<evidence type="ECO:0000256" key="5">
    <source>
        <dbReference type="ARBA" id="ARBA00022692"/>
    </source>
</evidence>
<dbReference type="Proteomes" id="UP000247922">
    <property type="component" value="Unassembled WGS sequence"/>
</dbReference>
<evidence type="ECO:0000313" key="14">
    <source>
        <dbReference type="Proteomes" id="UP000247922"/>
    </source>
</evidence>
<evidence type="ECO:0000256" key="7">
    <source>
        <dbReference type="ARBA" id="ARBA00022989"/>
    </source>
</evidence>
<comment type="caution">
    <text evidence="13">The sequence shown here is derived from an EMBL/GenBank/DDBJ whole genome shotgun (WGS) entry which is preliminary data.</text>
</comment>
<dbReference type="Gene3D" id="1.20.58.340">
    <property type="entry name" value="Magnesium transport protein CorA, transmembrane region"/>
    <property type="match status" value="2"/>
</dbReference>
<dbReference type="InterPro" id="IPR045861">
    <property type="entry name" value="CorA_cytoplasmic_dom"/>
</dbReference>
<comment type="function">
    <text evidence="11">Mediates influx of magnesium ions. Alternates between open and closed states. Activated by low cytoplasmic Mg(2+) levels. Inactive when cytoplasmic Mg(2+) levels are high.</text>
</comment>
<dbReference type="RefSeq" id="WP_110251069.1">
    <property type="nucleotide sequence ID" value="NZ_QJJR01000004.1"/>
</dbReference>
<dbReference type="PANTHER" id="PTHR46494:SF1">
    <property type="entry name" value="CORA FAMILY METAL ION TRANSPORTER (EUROFUNG)"/>
    <property type="match status" value="1"/>
</dbReference>
<dbReference type="PANTHER" id="PTHR46494">
    <property type="entry name" value="CORA FAMILY METAL ION TRANSPORTER (EUROFUNG)"/>
    <property type="match status" value="1"/>
</dbReference>
<sequence length="352" mass="41034">MHLKDPFKLSAHKKATIGEPPGTLSYRGPHNDVNVQIDVIEYDQDHYVKKQLASLDELIIKDKKYWINITGLHDIDLIREIGEKFQIHDMDLEDVVHVSQRSKIEIKEDYLFSIFKMIYLAGDEVKHEHISIFLKENLLLSFQELPGDVFDTVRKRLKEGNERTRELGVDFLFYTLIDVLTDHYYPVVNTSYAAFNDVELSALEENEPDMSEIYRLRKELLYMVNAVTPIKDAIYNFTKTENPYFKKESIPYYADVIDHLSQISDSLKSHREMINSLYEMQMAKVSNELNKTMMTLTTFSVIFIPLSFLAGIFGMNFTHFPGLRSPYGIYVFVIVCGAIAFGMLSYFKRKKW</sequence>